<evidence type="ECO:0000313" key="1">
    <source>
        <dbReference type="EMBL" id="ETW83228.1"/>
    </source>
</evidence>
<accession>W4KBR2</accession>
<gene>
    <name evidence="1" type="ORF">HETIRDRAFT_163636</name>
</gene>
<dbReference type="GeneID" id="20667859"/>
<dbReference type="HOGENOM" id="CLU_2996733_0_0_1"/>
<name>W4KBR2_HETIT</name>
<dbReference type="Proteomes" id="UP000030671">
    <property type="component" value="Unassembled WGS sequence"/>
</dbReference>
<organism evidence="1 2">
    <name type="scientific">Heterobasidion irregulare (strain TC 32-1)</name>
    <dbReference type="NCBI Taxonomy" id="747525"/>
    <lineage>
        <taxon>Eukaryota</taxon>
        <taxon>Fungi</taxon>
        <taxon>Dikarya</taxon>
        <taxon>Basidiomycota</taxon>
        <taxon>Agaricomycotina</taxon>
        <taxon>Agaricomycetes</taxon>
        <taxon>Russulales</taxon>
        <taxon>Bondarzewiaceae</taxon>
        <taxon>Heterobasidion</taxon>
        <taxon>Heterobasidion annosum species complex</taxon>
    </lineage>
</organism>
<dbReference type="EMBL" id="KI925457">
    <property type="protein sequence ID" value="ETW83228.1"/>
    <property type="molecule type" value="Genomic_DNA"/>
</dbReference>
<reference evidence="1 2" key="1">
    <citation type="journal article" date="2012" name="New Phytol.">
        <title>Insight into trade-off between wood decay and parasitism from the genome of a fungal forest pathogen.</title>
        <authorList>
            <person name="Olson A."/>
            <person name="Aerts A."/>
            <person name="Asiegbu F."/>
            <person name="Belbahri L."/>
            <person name="Bouzid O."/>
            <person name="Broberg A."/>
            <person name="Canback B."/>
            <person name="Coutinho P.M."/>
            <person name="Cullen D."/>
            <person name="Dalman K."/>
            <person name="Deflorio G."/>
            <person name="van Diepen L.T."/>
            <person name="Dunand C."/>
            <person name="Duplessis S."/>
            <person name="Durling M."/>
            <person name="Gonthier P."/>
            <person name="Grimwood J."/>
            <person name="Fossdal C.G."/>
            <person name="Hansson D."/>
            <person name="Henrissat B."/>
            <person name="Hietala A."/>
            <person name="Himmelstrand K."/>
            <person name="Hoffmeister D."/>
            <person name="Hogberg N."/>
            <person name="James T.Y."/>
            <person name="Karlsson M."/>
            <person name="Kohler A."/>
            <person name="Kues U."/>
            <person name="Lee Y.H."/>
            <person name="Lin Y.C."/>
            <person name="Lind M."/>
            <person name="Lindquist E."/>
            <person name="Lombard V."/>
            <person name="Lucas S."/>
            <person name="Lunden K."/>
            <person name="Morin E."/>
            <person name="Murat C."/>
            <person name="Park J."/>
            <person name="Raffaello T."/>
            <person name="Rouze P."/>
            <person name="Salamov A."/>
            <person name="Schmutz J."/>
            <person name="Solheim H."/>
            <person name="Stahlberg J."/>
            <person name="Velez H."/>
            <person name="de Vries R.P."/>
            <person name="Wiebenga A."/>
            <person name="Woodward S."/>
            <person name="Yakovlev I."/>
            <person name="Garbelotto M."/>
            <person name="Martin F."/>
            <person name="Grigoriev I.V."/>
            <person name="Stenlid J."/>
        </authorList>
    </citation>
    <scope>NUCLEOTIDE SEQUENCE [LARGE SCALE GENOMIC DNA]</scope>
    <source>
        <strain evidence="1 2">TC 32-1</strain>
    </source>
</reference>
<sequence>MHHFQDRRDYVHVCIYMDDGCHLHILTNNHKGLPFVALHVLKYKWQWLKVKFIEQSQ</sequence>
<dbReference type="InParanoid" id="W4KBR2"/>
<dbReference type="AlphaFoldDB" id="W4KBR2"/>
<evidence type="ECO:0000313" key="2">
    <source>
        <dbReference type="Proteomes" id="UP000030671"/>
    </source>
</evidence>
<protein>
    <submittedName>
        <fullName evidence="1">Uncharacterized protein</fullName>
    </submittedName>
</protein>
<dbReference type="KEGG" id="hir:HETIRDRAFT_163636"/>
<dbReference type="RefSeq" id="XP_009545505.1">
    <property type="nucleotide sequence ID" value="XM_009547210.1"/>
</dbReference>
<proteinExistence type="predicted"/>
<keyword evidence="2" id="KW-1185">Reference proteome</keyword>